<name>A0A9W7F803_9STRA</name>
<evidence type="ECO:0000313" key="2">
    <source>
        <dbReference type="Proteomes" id="UP001165122"/>
    </source>
</evidence>
<organism evidence="1 2">
    <name type="scientific">Triparma laevis f. longispina</name>
    <dbReference type="NCBI Taxonomy" id="1714387"/>
    <lineage>
        <taxon>Eukaryota</taxon>
        <taxon>Sar</taxon>
        <taxon>Stramenopiles</taxon>
        <taxon>Ochrophyta</taxon>
        <taxon>Bolidophyceae</taxon>
        <taxon>Parmales</taxon>
        <taxon>Triparmaceae</taxon>
        <taxon>Triparma</taxon>
    </lineage>
</organism>
<accession>A0A9W7F803</accession>
<reference evidence="2" key="1">
    <citation type="journal article" date="2023" name="Commun. Biol.">
        <title>Genome analysis of Parmales, the sister group of diatoms, reveals the evolutionary specialization of diatoms from phago-mixotrophs to photoautotrophs.</title>
        <authorList>
            <person name="Ban H."/>
            <person name="Sato S."/>
            <person name="Yoshikawa S."/>
            <person name="Yamada K."/>
            <person name="Nakamura Y."/>
            <person name="Ichinomiya M."/>
            <person name="Sato N."/>
            <person name="Blanc-Mathieu R."/>
            <person name="Endo H."/>
            <person name="Kuwata A."/>
            <person name="Ogata H."/>
        </authorList>
    </citation>
    <scope>NUCLEOTIDE SEQUENCE [LARGE SCALE GENOMIC DNA]</scope>
    <source>
        <strain evidence="2">NIES 3700</strain>
    </source>
</reference>
<sequence length="75" mass="8320">MVVAVPSVSVLSTTSVGKILSTSTRPIFLKKMKIVPFQDAALGFLNSPDATRFSENFNKDVEIENEKILQMDNFL</sequence>
<keyword evidence="2" id="KW-1185">Reference proteome</keyword>
<proteinExistence type="predicted"/>
<comment type="caution">
    <text evidence="1">The sequence shown here is derived from an EMBL/GenBank/DDBJ whole genome shotgun (WGS) entry which is preliminary data.</text>
</comment>
<dbReference type="AlphaFoldDB" id="A0A9W7F803"/>
<gene>
    <name evidence="1" type="ORF">TrLO_g616</name>
</gene>
<dbReference type="Proteomes" id="UP001165122">
    <property type="component" value="Unassembled WGS sequence"/>
</dbReference>
<protein>
    <submittedName>
        <fullName evidence="1">Uncharacterized protein</fullName>
    </submittedName>
</protein>
<evidence type="ECO:0000313" key="1">
    <source>
        <dbReference type="EMBL" id="GMI06699.1"/>
    </source>
</evidence>
<dbReference type="EMBL" id="BRXW01000103">
    <property type="protein sequence ID" value="GMI06699.1"/>
    <property type="molecule type" value="Genomic_DNA"/>
</dbReference>